<evidence type="ECO:0000256" key="5">
    <source>
        <dbReference type="ARBA" id="ARBA00022840"/>
    </source>
</evidence>
<dbReference type="InterPro" id="IPR050095">
    <property type="entry name" value="ECF_ABC_transporter_ATP-bd"/>
</dbReference>
<protein>
    <submittedName>
        <fullName evidence="7">ABC transporter ATP-binding protein</fullName>
    </submittedName>
</protein>
<evidence type="ECO:0000313" key="8">
    <source>
        <dbReference type="Proteomes" id="UP001424441"/>
    </source>
</evidence>
<proteinExistence type="inferred from homology"/>
<dbReference type="EMBL" id="BAAADE010000003">
    <property type="protein sequence ID" value="GAA0606215.1"/>
    <property type="molecule type" value="Genomic_DNA"/>
</dbReference>
<comment type="similarity">
    <text evidence="2">Belongs to the ABC transporter superfamily.</text>
</comment>
<evidence type="ECO:0000256" key="4">
    <source>
        <dbReference type="ARBA" id="ARBA00022741"/>
    </source>
</evidence>
<comment type="caution">
    <text evidence="7">The sequence shown here is derived from an EMBL/GenBank/DDBJ whole genome shotgun (WGS) entry which is preliminary data.</text>
</comment>
<evidence type="ECO:0000256" key="2">
    <source>
        <dbReference type="ARBA" id="ARBA00005417"/>
    </source>
</evidence>
<dbReference type="Proteomes" id="UP001424441">
    <property type="component" value="Unassembled WGS sequence"/>
</dbReference>
<dbReference type="Pfam" id="PF00005">
    <property type="entry name" value="ABC_tran"/>
    <property type="match status" value="1"/>
</dbReference>
<dbReference type="CDD" id="cd03225">
    <property type="entry name" value="ABC_cobalt_CbiO_domain1"/>
    <property type="match status" value="1"/>
</dbReference>
<keyword evidence="8" id="KW-1185">Reference proteome</keyword>
<dbReference type="PANTHER" id="PTHR43553:SF24">
    <property type="entry name" value="ENERGY-COUPLING FACTOR TRANSPORTER ATP-BINDING PROTEIN ECFA1"/>
    <property type="match status" value="1"/>
</dbReference>
<dbReference type="SUPFAM" id="SSF52540">
    <property type="entry name" value="P-loop containing nucleoside triphosphate hydrolases"/>
    <property type="match status" value="1"/>
</dbReference>
<dbReference type="SMART" id="SM00382">
    <property type="entry name" value="AAA"/>
    <property type="match status" value="1"/>
</dbReference>
<dbReference type="InterPro" id="IPR003439">
    <property type="entry name" value="ABC_transporter-like_ATP-bd"/>
</dbReference>
<sequence length="225" mass="24696">MDISFHQASARFADREVLAPLSLRLTERRIGIIGLNGSGKTTFSRMINGLVLPDQGRVTTNGFDTRQDAAKVRECVGYVFQNPANQIVLPLIKDDIALGLKARGLSKVETEQAVGNVLKRVGIEHLGERRAHELSGGEVQLAALASVLVTQPDIVILDEPTNQLDLKNRNMVERAIADLPENIIVITHDLSLLDGFERVILFHQGKIAADDCASKAIERYLEIAK</sequence>
<gene>
    <name evidence="7" type="ORF">GCM10008943_22290</name>
</gene>
<evidence type="ECO:0000256" key="1">
    <source>
        <dbReference type="ARBA" id="ARBA00004533"/>
    </source>
</evidence>
<dbReference type="InterPro" id="IPR027417">
    <property type="entry name" value="P-loop_NTPase"/>
</dbReference>
<evidence type="ECO:0000256" key="3">
    <source>
        <dbReference type="ARBA" id="ARBA00022448"/>
    </source>
</evidence>
<keyword evidence="3" id="KW-0813">Transport</keyword>
<comment type="subcellular location">
    <subcellularLocation>
        <location evidence="1">Cell inner membrane</location>
    </subcellularLocation>
</comment>
<dbReference type="GO" id="GO:0005524">
    <property type="term" value="F:ATP binding"/>
    <property type="evidence" value="ECO:0007669"/>
    <property type="project" value="UniProtKB-KW"/>
</dbReference>
<accession>A0ABP3R9R9</accession>
<feature type="domain" description="ABC transporter" evidence="6">
    <location>
        <begin position="3"/>
        <end position="223"/>
    </location>
</feature>
<dbReference type="InterPro" id="IPR003593">
    <property type="entry name" value="AAA+_ATPase"/>
</dbReference>
<evidence type="ECO:0000259" key="6">
    <source>
        <dbReference type="PROSITE" id="PS50893"/>
    </source>
</evidence>
<reference evidence="8" key="1">
    <citation type="journal article" date="2019" name="Int. J. Syst. Evol. Microbiol.">
        <title>The Global Catalogue of Microorganisms (GCM) 10K type strain sequencing project: providing services to taxonomists for standard genome sequencing and annotation.</title>
        <authorList>
            <consortium name="The Broad Institute Genomics Platform"/>
            <consortium name="The Broad Institute Genome Sequencing Center for Infectious Disease"/>
            <person name="Wu L."/>
            <person name="Ma J."/>
        </authorList>
    </citation>
    <scope>NUCLEOTIDE SEQUENCE [LARGE SCALE GENOMIC DNA]</scope>
    <source>
        <strain evidence="8">JCM 15115</strain>
    </source>
</reference>
<keyword evidence="5 7" id="KW-0067">ATP-binding</keyword>
<organism evidence="7 8">
    <name type="scientific">Paenochrobactrum glaciei</name>
    <dbReference type="NCBI Taxonomy" id="486407"/>
    <lineage>
        <taxon>Bacteria</taxon>
        <taxon>Pseudomonadati</taxon>
        <taxon>Pseudomonadota</taxon>
        <taxon>Alphaproteobacteria</taxon>
        <taxon>Hyphomicrobiales</taxon>
        <taxon>Brucellaceae</taxon>
        <taxon>Paenochrobactrum</taxon>
    </lineage>
</organism>
<evidence type="ECO:0000313" key="7">
    <source>
        <dbReference type="EMBL" id="GAA0606215.1"/>
    </source>
</evidence>
<keyword evidence="4" id="KW-0547">Nucleotide-binding</keyword>
<dbReference type="InterPro" id="IPR015856">
    <property type="entry name" value="ABC_transpr_CbiO/EcfA_su"/>
</dbReference>
<dbReference type="PROSITE" id="PS50893">
    <property type="entry name" value="ABC_TRANSPORTER_2"/>
    <property type="match status" value="1"/>
</dbReference>
<name>A0ABP3R9R9_9HYPH</name>
<dbReference type="Gene3D" id="3.40.50.300">
    <property type="entry name" value="P-loop containing nucleotide triphosphate hydrolases"/>
    <property type="match status" value="1"/>
</dbReference>
<dbReference type="PANTHER" id="PTHR43553">
    <property type="entry name" value="HEAVY METAL TRANSPORTER"/>
    <property type="match status" value="1"/>
</dbReference>
<dbReference type="RefSeq" id="WP_343805504.1">
    <property type="nucleotide sequence ID" value="NZ_BAAADE010000003.1"/>
</dbReference>